<name>A0A1G8M2H1_9RHOB</name>
<evidence type="ECO:0000259" key="1">
    <source>
        <dbReference type="Pfam" id="PF07603"/>
    </source>
</evidence>
<dbReference type="Pfam" id="PF07603">
    <property type="entry name" value="Lcl_C"/>
    <property type="match status" value="1"/>
</dbReference>
<organism evidence="2 3">
    <name type="scientific">Aliiruegeria lutimaris</name>
    <dbReference type="NCBI Taxonomy" id="571298"/>
    <lineage>
        <taxon>Bacteria</taxon>
        <taxon>Pseudomonadati</taxon>
        <taxon>Pseudomonadota</taxon>
        <taxon>Alphaproteobacteria</taxon>
        <taxon>Rhodobacterales</taxon>
        <taxon>Roseobacteraceae</taxon>
        <taxon>Aliiruegeria</taxon>
    </lineage>
</organism>
<evidence type="ECO:0000313" key="2">
    <source>
        <dbReference type="EMBL" id="SDI62132.1"/>
    </source>
</evidence>
<gene>
    <name evidence="2" type="ORF">SAMN04488026_10055</name>
</gene>
<dbReference type="InterPro" id="IPR011460">
    <property type="entry name" value="Lcl_C"/>
</dbReference>
<feature type="domain" description="Lcl C-terminal" evidence="1">
    <location>
        <begin position="1"/>
        <end position="47"/>
    </location>
</feature>
<accession>A0A1G8M2H1</accession>
<proteinExistence type="predicted"/>
<dbReference type="AlphaFoldDB" id="A0A1G8M2H1"/>
<sequence length="151" mass="16929">MWSRQTCGTCVDWFGALEWVNRQNALRHCGFNDWRLPNSCELASLEIGHLALPDELVPAITTRTHDHDPETPAVPFRRLRSVTTHGGLSKLVETDGRNAASITEAVFRSPVGVGGGFRATPTIFPEPHLLTARITRFYHHVPMVRTPLHWA</sequence>
<dbReference type="EMBL" id="FNEK01000005">
    <property type="protein sequence ID" value="SDI62132.1"/>
    <property type="molecule type" value="Genomic_DNA"/>
</dbReference>
<reference evidence="2 3" key="1">
    <citation type="submission" date="2016-10" db="EMBL/GenBank/DDBJ databases">
        <authorList>
            <person name="de Groot N.N."/>
        </authorList>
    </citation>
    <scope>NUCLEOTIDE SEQUENCE [LARGE SCALE GENOMIC DNA]</scope>
    <source>
        <strain evidence="2 3">DSM 25294</strain>
    </source>
</reference>
<protein>
    <recommendedName>
        <fullName evidence="1">Lcl C-terminal domain-containing protein</fullName>
    </recommendedName>
</protein>
<evidence type="ECO:0000313" key="3">
    <source>
        <dbReference type="Proteomes" id="UP000199382"/>
    </source>
</evidence>
<dbReference type="Proteomes" id="UP000199382">
    <property type="component" value="Unassembled WGS sequence"/>
</dbReference>
<keyword evidence="3" id="KW-1185">Reference proteome</keyword>